<dbReference type="Gene3D" id="3.40.190.10">
    <property type="entry name" value="Periplasmic binding protein-like II"/>
    <property type="match status" value="1"/>
</dbReference>
<evidence type="ECO:0000313" key="2">
    <source>
        <dbReference type="Proteomes" id="UP000824037"/>
    </source>
</evidence>
<proteinExistence type="predicted"/>
<dbReference type="Proteomes" id="UP000824037">
    <property type="component" value="Unassembled WGS sequence"/>
</dbReference>
<organism evidence="1 2">
    <name type="scientific">Candidatus Ruania gallistercoris</name>
    <dbReference type="NCBI Taxonomy" id="2838746"/>
    <lineage>
        <taxon>Bacteria</taxon>
        <taxon>Bacillati</taxon>
        <taxon>Actinomycetota</taxon>
        <taxon>Actinomycetes</taxon>
        <taxon>Micrococcales</taxon>
        <taxon>Ruaniaceae</taxon>
        <taxon>Ruania</taxon>
    </lineage>
</organism>
<dbReference type="PANTHER" id="PTHR43649">
    <property type="entry name" value="ARABINOSE-BINDING PROTEIN-RELATED"/>
    <property type="match status" value="1"/>
</dbReference>
<protein>
    <submittedName>
        <fullName evidence="1">ABC transporter substrate-binding protein</fullName>
    </submittedName>
</protein>
<dbReference type="PANTHER" id="PTHR43649:SF12">
    <property type="entry name" value="DIACETYLCHITOBIOSE BINDING PROTEIN DASA"/>
    <property type="match status" value="1"/>
</dbReference>
<sequence length="454" mass="48043">MNRSPCIFCRHLSTLQEWITVEEADMGSTKRITGAAVTTVALALGVVACSGGGGAPDGPVTLTMWHGLTGPDGPAFQQVVDEFNESQDDVTIEAEALPWDSLYQQFLTAATSDDGPDIVAMSGSRLSQYAEQGVLAPTDDFYADTTYMDTSVLAEGAVQASLYDGVNYGVPLNLGPVMLYWNKTIFEEAGLDPEAPPTTWAEFEDMVPDLTVDENGDGTPDQYALALGDHSTVPVFPTLLWNGGGGVISDDGSTSLLGDEATLAAATHWVDLIRDEQITPVGMSGADADQLFQSELAAVTLNGPWLTTGLTEAGLDYGVTRPFAGPEGEDILGDVVSMTISQRLDESETDAAYTFFAHWQSIESQTTWANETGFPAVRTDMPEGALTNEWAAVFGAPEVLDSVRPYLTGVPNSGEINDDVFTPALQSALNGSGEVADLFPAAGEQVQAILDDAS</sequence>
<comment type="caution">
    <text evidence="1">The sequence shown here is derived from an EMBL/GenBank/DDBJ whole genome shotgun (WGS) entry which is preliminary data.</text>
</comment>
<dbReference type="SUPFAM" id="SSF53850">
    <property type="entry name" value="Periplasmic binding protein-like II"/>
    <property type="match status" value="1"/>
</dbReference>
<gene>
    <name evidence="1" type="ORF">H9815_17965</name>
</gene>
<dbReference type="CDD" id="cd14748">
    <property type="entry name" value="PBP2_UgpB"/>
    <property type="match status" value="1"/>
</dbReference>
<dbReference type="AlphaFoldDB" id="A0A9D2EHV6"/>
<dbReference type="InterPro" id="IPR006059">
    <property type="entry name" value="SBP"/>
</dbReference>
<dbReference type="Pfam" id="PF13416">
    <property type="entry name" value="SBP_bac_8"/>
    <property type="match status" value="1"/>
</dbReference>
<dbReference type="EMBL" id="DXBY01000310">
    <property type="protein sequence ID" value="HIZ37666.1"/>
    <property type="molecule type" value="Genomic_DNA"/>
</dbReference>
<reference evidence="1" key="1">
    <citation type="journal article" date="2021" name="PeerJ">
        <title>Extensive microbial diversity within the chicken gut microbiome revealed by metagenomics and culture.</title>
        <authorList>
            <person name="Gilroy R."/>
            <person name="Ravi A."/>
            <person name="Getino M."/>
            <person name="Pursley I."/>
            <person name="Horton D.L."/>
            <person name="Alikhan N.F."/>
            <person name="Baker D."/>
            <person name="Gharbi K."/>
            <person name="Hall N."/>
            <person name="Watson M."/>
            <person name="Adriaenssens E.M."/>
            <person name="Foster-Nyarko E."/>
            <person name="Jarju S."/>
            <person name="Secka A."/>
            <person name="Antonio M."/>
            <person name="Oren A."/>
            <person name="Chaudhuri R.R."/>
            <person name="La Ragione R."/>
            <person name="Hildebrand F."/>
            <person name="Pallen M.J."/>
        </authorList>
    </citation>
    <scope>NUCLEOTIDE SEQUENCE</scope>
    <source>
        <strain evidence="1">ChiGjej4B4-7305</strain>
    </source>
</reference>
<reference evidence="1" key="2">
    <citation type="submission" date="2021-04" db="EMBL/GenBank/DDBJ databases">
        <authorList>
            <person name="Gilroy R."/>
        </authorList>
    </citation>
    <scope>NUCLEOTIDE SEQUENCE</scope>
    <source>
        <strain evidence="1">ChiGjej4B4-7305</strain>
    </source>
</reference>
<name>A0A9D2EHV6_9MICO</name>
<evidence type="ECO:0000313" key="1">
    <source>
        <dbReference type="EMBL" id="HIZ37666.1"/>
    </source>
</evidence>
<dbReference type="InterPro" id="IPR050490">
    <property type="entry name" value="Bact_solute-bd_prot1"/>
</dbReference>
<accession>A0A9D2EHV6</accession>